<dbReference type="SUPFAM" id="SSF52833">
    <property type="entry name" value="Thioredoxin-like"/>
    <property type="match status" value="1"/>
</dbReference>
<comment type="catalytic activity">
    <reaction evidence="7">
        <text>[glutaredoxin]-dithiol + arsenate + glutathione + H(+) = glutathionyl-S-S-[glutaredoxin] + arsenite + H2O</text>
        <dbReference type="Rhea" id="RHEA:22016"/>
        <dbReference type="Rhea" id="RHEA-COMP:10729"/>
        <dbReference type="Rhea" id="RHEA-COMP:17668"/>
        <dbReference type="ChEBI" id="CHEBI:15377"/>
        <dbReference type="ChEBI" id="CHEBI:15378"/>
        <dbReference type="ChEBI" id="CHEBI:29242"/>
        <dbReference type="ChEBI" id="CHEBI:29950"/>
        <dbReference type="ChEBI" id="CHEBI:48597"/>
        <dbReference type="ChEBI" id="CHEBI:57925"/>
        <dbReference type="ChEBI" id="CHEBI:146199"/>
        <dbReference type="EC" id="1.20.4.1"/>
    </reaction>
</comment>
<proteinExistence type="inferred from homology"/>
<dbReference type="PROSITE" id="PS51354">
    <property type="entry name" value="GLUTAREDOXIN_2"/>
    <property type="match status" value="1"/>
</dbReference>
<dbReference type="Gene3D" id="3.40.30.10">
    <property type="entry name" value="Glutaredoxin"/>
    <property type="match status" value="1"/>
</dbReference>
<dbReference type="InterPro" id="IPR006659">
    <property type="entry name" value="Arsenate_reductase"/>
</dbReference>
<dbReference type="InterPro" id="IPR006660">
    <property type="entry name" value="Arsenate_reductase-like"/>
</dbReference>
<protein>
    <recommendedName>
        <fullName evidence="5 7">Arsenate reductase</fullName>
        <ecNumber evidence="4 7">1.20.4.1</ecNumber>
    </recommendedName>
</protein>
<dbReference type="PANTHER" id="PTHR30041">
    <property type="entry name" value="ARSENATE REDUCTASE"/>
    <property type="match status" value="1"/>
</dbReference>
<evidence type="ECO:0000256" key="1">
    <source>
        <dbReference type="ARBA" id="ARBA00007198"/>
    </source>
</evidence>
<evidence type="ECO:0000256" key="3">
    <source>
        <dbReference type="ARBA" id="ARBA00023002"/>
    </source>
</evidence>
<evidence type="ECO:0000256" key="6">
    <source>
        <dbReference type="PROSITE-ProRule" id="PRU01282"/>
    </source>
</evidence>
<dbReference type="EC" id="1.20.4.1" evidence="4 7"/>
<evidence type="ECO:0000256" key="7">
    <source>
        <dbReference type="RuleBase" id="RU362029"/>
    </source>
</evidence>
<dbReference type="GO" id="GO:0008794">
    <property type="term" value="F:arsenate reductase (glutaredoxin) activity"/>
    <property type="evidence" value="ECO:0007669"/>
    <property type="project" value="UniProtKB-EC"/>
</dbReference>
<dbReference type="PANTHER" id="PTHR30041:SF5">
    <property type="entry name" value="ARSENATE REDUCTASE-RELATED"/>
    <property type="match status" value="1"/>
</dbReference>
<evidence type="ECO:0000256" key="4">
    <source>
        <dbReference type="ARBA" id="ARBA00038969"/>
    </source>
</evidence>
<dbReference type="InterPro" id="IPR036249">
    <property type="entry name" value="Thioredoxin-like_sf"/>
</dbReference>
<dbReference type="Proteomes" id="UP001549110">
    <property type="component" value="Unassembled WGS sequence"/>
</dbReference>
<evidence type="ECO:0000313" key="8">
    <source>
        <dbReference type="EMBL" id="MET3528397.1"/>
    </source>
</evidence>
<keyword evidence="9" id="KW-1185">Reference proteome</keyword>
<name>A0ABV2EMX6_9CAUL</name>
<sequence>MGQAGNSDVVIYHNPACGTSRNTLALLREKGVEPTVVEYLKEGWTKEQLQDLLARMDVPAREILRDKGTKAHELGLTDPAASDEAIIAAMILDPILVNRPIVSTPKGAALCRPAELVLGLL</sequence>
<dbReference type="EMBL" id="JBEPLU010000003">
    <property type="protein sequence ID" value="MET3528397.1"/>
    <property type="molecule type" value="Genomic_DNA"/>
</dbReference>
<accession>A0ABV2EMX6</accession>
<keyword evidence="3 7" id="KW-0560">Oxidoreductase</keyword>
<keyword evidence="2" id="KW-0059">Arsenical resistance</keyword>
<evidence type="ECO:0000256" key="5">
    <source>
        <dbReference type="ARBA" id="ARBA00039879"/>
    </source>
</evidence>
<reference evidence="8 9" key="1">
    <citation type="submission" date="2024-06" db="EMBL/GenBank/DDBJ databases">
        <title>Genomic Encyclopedia of Type Strains, Phase IV (KMG-IV): sequencing the most valuable type-strain genomes for metagenomic binning, comparative biology and taxonomic classification.</title>
        <authorList>
            <person name="Goeker M."/>
        </authorList>
    </citation>
    <scope>NUCLEOTIDE SEQUENCE [LARGE SCALE GENOMIC DNA]</scope>
    <source>
        <strain evidence="8 9">DSM 17809</strain>
    </source>
</reference>
<comment type="caution">
    <text evidence="8">The sequence shown here is derived from an EMBL/GenBank/DDBJ whole genome shotgun (WGS) entry which is preliminary data.</text>
</comment>
<organism evidence="8 9">
    <name type="scientific">Phenylobacterium koreense</name>
    <dbReference type="NCBI Taxonomy" id="266125"/>
    <lineage>
        <taxon>Bacteria</taxon>
        <taxon>Pseudomonadati</taxon>
        <taxon>Pseudomonadota</taxon>
        <taxon>Alphaproteobacteria</taxon>
        <taxon>Caulobacterales</taxon>
        <taxon>Caulobacteraceae</taxon>
        <taxon>Phenylobacterium</taxon>
    </lineage>
</organism>
<dbReference type="CDD" id="cd03034">
    <property type="entry name" value="ArsC_ArsC"/>
    <property type="match status" value="1"/>
</dbReference>
<dbReference type="PROSITE" id="PS51353">
    <property type="entry name" value="ARSC"/>
    <property type="match status" value="1"/>
</dbReference>
<evidence type="ECO:0000256" key="2">
    <source>
        <dbReference type="ARBA" id="ARBA00022849"/>
    </source>
</evidence>
<evidence type="ECO:0000313" key="9">
    <source>
        <dbReference type="Proteomes" id="UP001549110"/>
    </source>
</evidence>
<dbReference type="RefSeq" id="WP_354298310.1">
    <property type="nucleotide sequence ID" value="NZ_JBEPLU010000003.1"/>
</dbReference>
<comment type="similarity">
    <text evidence="1 6 7">Belongs to the ArsC family.</text>
</comment>
<dbReference type="NCBIfam" id="TIGR00014">
    <property type="entry name" value="arsC"/>
    <property type="match status" value="1"/>
</dbReference>
<gene>
    <name evidence="8" type="ORF">ABID41_003536</name>
</gene>
<dbReference type="Pfam" id="PF03960">
    <property type="entry name" value="ArsC"/>
    <property type="match status" value="1"/>
</dbReference>